<reference evidence="3" key="1">
    <citation type="journal article" date="2017" name="Front. Plant Sci.">
        <title>Climate Clever Clovers: New Paradigm to Reduce the Environmental Footprint of Ruminants by Breeding Low Methanogenic Forages Utilizing Haplotype Variation.</title>
        <authorList>
            <person name="Kaur P."/>
            <person name="Appels R."/>
            <person name="Bayer P.E."/>
            <person name="Keeble-Gagnere G."/>
            <person name="Wang J."/>
            <person name="Hirakawa H."/>
            <person name="Shirasawa K."/>
            <person name="Vercoe P."/>
            <person name="Stefanova K."/>
            <person name="Durmic Z."/>
            <person name="Nichols P."/>
            <person name="Revell C."/>
            <person name="Isobe S.N."/>
            <person name="Edwards D."/>
            <person name="Erskine W."/>
        </authorList>
    </citation>
    <scope>NUCLEOTIDE SEQUENCE [LARGE SCALE GENOMIC DNA]</scope>
    <source>
        <strain evidence="3">cv. Daliak</strain>
    </source>
</reference>
<dbReference type="EMBL" id="DF973121">
    <property type="protein sequence ID" value="GAU12434.1"/>
    <property type="molecule type" value="Genomic_DNA"/>
</dbReference>
<keyword evidence="3" id="KW-1185">Reference proteome</keyword>
<evidence type="ECO:0000313" key="2">
    <source>
        <dbReference type="EMBL" id="GAU12434.1"/>
    </source>
</evidence>
<proteinExistence type="predicted"/>
<dbReference type="Proteomes" id="UP000242715">
    <property type="component" value="Unassembled WGS sequence"/>
</dbReference>
<accession>A0A2Z6LGG7</accession>
<gene>
    <name evidence="2" type="ORF">TSUD_229680</name>
</gene>
<dbReference type="AlphaFoldDB" id="A0A2Z6LGG7"/>
<sequence>MRGVVALRELEGKVEFRSEELTAVVVAVKQVEELVNNGMSDENENGDSERERWRHQPKKNGVSVRILLTEKERSRQYSSTLF</sequence>
<name>A0A2Z6LGG7_TRISU</name>
<evidence type="ECO:0000313" key="3">
    <source>
        <dbReference type="Proteomes" id="UP000242715"/>
    </source>
</evidence>
<evidence type="ECO:0000256" key="1">
    <source>
        <dbReference type="SAM" id="MobiDB-lite"/>
    </source>
</evidence>
<protein>
    <submittedName>
        <fullName evidence="2">Uncharacterized protein</fullName>
    </submittedName>
</protein>
<feature type="region of interest" description="Disordered" evidence="1">
    <location>
        <begin position="37"/>
        <end position="57"/>
    </location>
</feature>
<organism evidence="2 3">
    <name type="scientific">Trifolium subterraneum</name>
    <name type="common">Subterranean clover</name>
    <dbReference type="NCBI Taxonomy" id="3900"/>
    <lineage>
        <taxon>Eukaryota</taxon>
        <taxon>Viridiplantae</taxon>
        <taxon>Streptophyta</taxon>
        <taxon>Embryophyta</taxon>
        <taxon>Tracheophyta</taxon>
        <taxon>Spermatophyta</taxon>
        <taxon>Magnoliopsida</taxon>
        <taxon>eudicotyledons</taxon>
        <taxon>Gunneridae</taxon>
        <taxon>Pentapetalae</taxon>
        <taxon>rosids</taxon>
        <taxon>fabids</taxon>
        <taxon>Fabales</taxon>
        <taxon>Fabaceae</taxon>
        <taxon>Papilionoideae</taxon>
        <taxon>50 kb inversion clade</taxon>
        <taxon>NPAAA clade</taxon>
        <taxon>Hologalegina</taxon>
        <taxon>IRL clade</taxon>
        <taxon>Trifolieae</taxon>
        <taxon>Trifolium</taxon>
    </lineage>
</organism>